<dbReference type="KEGG" id="cei:CEPID_10875"/>
<evidence type="ECO:0000313" key="1">
    <source>
        <dbReference type="EMBL" id="AKK04004.1"/>
    </source>
</evidence>
<protein>
    <submittedName>
        <fullName evidence="1">Uncharacterized protein</fullName>
    </submittedName>
</protein>
<proteinExistence type="predicted"/>
<dbReference type="STRING" id="1050174.CEPID_10875"/>
<dbReference type="Proteomes" id="UP000035368">
    <property type="component" value="Chromosome"/>
</dbReference>
<accession>A0A0G3GS91</accession>
<sequence>MDLSLIKTQLADFGTFVENSLKLVNALFGIKEGEGAVWDFISLSTKAGWSDLVDADTTKAGYDGLFDKDGGFTSSVVNKK</sequence>
<organism evidence="1 2">
    <name type="scientific">Corynebacterium epidermidicanis</name>
    <dbReference type="NCBI Taxonomy" id="1050174"/>
    <lineage>
        <taxon>Bacteria</taxon>
        <taxon>Bacillati</taxon>
        <taxon>Actinomycetota</taxon>
        <taxon>Actinomycetes</taxon>
        <taxon>Mycobacteriales</taxon>
        <taxon>Corynebacteriaceae</taxon>
        <taxon>Corynebacterium</taxon>
    </lineage>
</organism>
<evidence type="ECO:0000313" key="2">
    <source>
        <dbReference type="Proteomes" id="UP000035368"/>
    </source>
</evidence>
<reference evidence="1 2" key="1">
    <citation type="submission" date="2015-05" db="EMBL/GenBank/DDBJ databases">
        <title>Complete genome sequence of Corynebacterium epidermidicanis DSM 45586, isolated from the skin of a dog suffering from pruritus.</title>
        <authorList>
            <person name="Ruckert C."/>
            <person name="Albersmeier A."/>
            <person name="Winkler A."/>
            <person name="Tauch A."/>
        </authorList>
    </citation>
    <scope>NUCLEOTIDE SEQUENCE [LARGE SCALE GENOMIC DNA]</scope>
    <source>
        <strain evidence="1 2">DSM 45586</strain>
    </source>
</reference>
<keyword evidence="2" id="KW-1185">Reference proteome</keyword>
<dbReference type="EMBL" id="CP011541">
    <property type="protein sequence ID" value="AKK04004.1"/>
    <property type="molecule type" value="Genomic_DNA"/>
</dbReference>
<dbReference type="PATRIC" id="fig|1050174.4.peg.2191"/>
<dbReference type="AlphaFoldDB" id="A0A0G3GS91"/>
<name>A0A0G3GS91_9CORY</name>
<gene>
    <name evidence="1" type="ORF">CEPID_10875</name>
</gene>
<dbReference type="RefSeq" id="WP_047240916.1">
    <property type="nucleotide sequence ID" value="NZ_CP011541.1"/>
</dbReference>